<keyword evidence="3" id="KW-0689">Ribosomal protein</keyword>
<dbReference type="InterPro" id="IPR029063">
    <property type="entry name" value="SAM-dependent_MTases_sf"/>
</dbReference>
<keyword evidence="4" id="KW-1185">Reference proteome</keyword>
<dbReference type="Gene3D" id="3.40.50.150">
    <property type="entry name" value="Vaccinia Virus protein VP39"/>
    <property type="match status" value="1"/>
</dbReference>
<dbReference type="OrthoDB" id="9785995at2"/>
<keyword evidence="1 3" id="KW-0489">Methyltransferase</keyword>
<dbReference type="GO" id="GO:0032259">
    <property type="term" value="P:methylation"/>
    <property type="evidence" value="ECO:0007669"/>
    <property type="project" value="UniProtKB-KW"/>
</dbReference>
<gene>
    <name evidence="3" type="primary">prmA</name>
    <name evidence="3" type="ORF">ENSA5_17670</name>
</gene>
<dbReference type="GO" id="GO:0005840">
    <property type="term" value="C:ribosome"/>
    <property type="evidence" value="ECO:0007669"/>
    <property type="project" value="UniProtKB-KW"/>
</dbReference>
<dbReference type="PANTHER" id="PTHR43648:SF1">
    <property type="entry name" value="ELECTRON TRANSFER FLAVOPROTEIN BETA SUBUNIT LYSINE METHYLTRANSFERASE"/>
    <property type="match status" value="1"/>
</dbReference>
<keyword evidence="3" id="KW-0687">Ribonucleoprotein</keyword>
<sequence>MSEHEAWSTVRVALKQGARDDYALERLDGLAGLLANRDDIGGVETRDPASIAEGPDFVAVERPELVIYTTPVNRGAVVRATEELAQAIALEVVLDAHDHSGDDWRDAWKRHYRSLYFRSGPTADARRLMIRPSWIPREADDPSCELILDPGRAFGTGLHESTSLCLQALVEIAAREPAAQIPRRVLDLGCGSGILGLASLKIWPEIERLTLADHDPEAVATARENAEANALADRAGLEFRELSLSAQAAAIGPAELVFANIRPKVLIPAAPTIVAALAPGGTVLLSGILDEEGDEVLAAYAELELLARVSEEGWCALVMRRPDDGPETAV</sequence>
<reference evidence="3 4" key="1">
    <citation type="submission" date="2018-03" db="EMBL/GenBank/DDBJ databases">
        <title>Draft Genome Sequences of the Obligatory Marine Myxobacteria Enhygromyxa salina SWB005.</title>
        <authorList>
            <person name="Poehlein A."/>
            <person name="Moghaddam J.A."/>
            <person name="Harms H."/>
            <person name="Alanjari M."/>
            <person name="Koenig G.M."/>
            <person name="Daniel R."/>
            <person name="Schaeberle T.F."/>
        </authorList>
    </citation>
    <scope>NUCLEOTIDE SEQUENCE [LARGE SCALE GENOMIC DNA]</scope>
    <source>
        <strain evidence="3 4">SWB005</strain>
    </source>
</reference>
<dbReference type="GO" id="GO:0008276">
    <property type="term" value="F:protein methyltransferase activity"/>
    <property type="evidence" value="ECO:0007669"/>
    <property type="project" value="TreeGrafter"/>
</dbReference>
<name>A0A2S9YE24_9BACT</name>
<keyword evidence="2 3" id="KW-0808">Transferase</keyword>
<evidence type="ECO:0000256" key="2">
    <source>
        <dbReference type="ARBA" id="ARBA00022679"/>
    </source>
</evidence>
<accession>A0A2S9YE24</accession>
<evidence type="ECO:0000256" key="1">
    <source>
        <dbReference type="ARBA" id="ARBA00022603"/>
    </source>
</evidence>
<evidence type="ECO:0000313" key="4">
    <source>
        <dbReference type="Proteomes" id="UP000237968"/>
    </source>
</evidence>
<dbReference type="EC" id="2.1.1.-" evidence="3"/>
<dbReference type="Proteomes" id="UP000237968">
    <property type="component" value="Unassembled WGS sequence"/>
</dbReference>
<dbReference type="InterPro" id="IPR050078">
    <property type="entry name" value="Ribosomal_L11_MeTrfase_PrmA"/>
</dbReference>
<protein>
    <submittedName>
        <fullName evidence="3">Ribosomal protein L11 methyltransferase</fullName>
        <ecNumber evidence="3">2.1.1.-</ecNumber>
    </submittedName>
</protein>
<dbReference type="AlphaFoldDB" id="A0A2S9YE24"/>
<dbReference type="SUPFAM" id="SSF53335">
    <property type="entry name" value="S-adenosyl-L-methionine-dependent methyltransferases"/>
    <property type="match status" value="1"/>
</dbReference>
<dbReference type="EMBL" id="PVNK01000097">
    <property type="protein sequence ID" value="PRQ03282.1"/>
    <property type="molecule type" value="Genomic_DNA"/>
</dbReference>
<dbReference type="Pfam" id="PF06325">
    <property type="entry name" value="PrmA"/>
    <property type="match status" value="1"/>
</dbReference>
<organism evidence="3 4">
    <name type="scientific">Enhygromyxa salina</name>
    <dbReference type="NCBI Taxonomy" id="215803"/>
    <lineage>
        <taxon>Bacteria</taxon>
        <taxon>Pseudomonadati</taxon>
        <taxon>Myxococcota</taxon>
        <taxon>Polyangia</taxon>
        <taxon>Nannocystales</taxon>
        <taxon>Nannocystaceae</taxon>
        <taxon>Enhygromyxa</taxon>
    </lineage>
</organism>
<comment type="caution">
    <text evidence="3">The sequence shown here is derived from an EMBL/GenBank/DDBJ whole genome shotgun (WGS) entry which is preliminary data.</text>
</comment>
<dbReference type="CDD" id="cd02440">
    <property type="entry name" value="AdoMet_MTases"/>
    <property type="match status" value="1"/>
</dbReference>
<proteinExistence type="predicted"/>
<dbReference type="PANTHER" id="PTHR43648">
    <property type="entry name" value="ELECTRON TRANSFER FLAVOPROTEIN BETA SUBUNIT LYSINE METHYLTRANSFERASE"/>
    <property type="match status" value="1"/>
</dbReference>
<evidence type="ECO:0000313" key="3">
    <source>
        <dbReference type="EMBL" id="PRQ03282.1"/>
    </source>
</evidence>